<dbReference type="Gene3D" id="1.20.1080.10">
    <property type="entry name" value="Glycerol uptake facilitator protein"/>
    <property type="match status" value="1"/>
</dbReference>
<evidence type="ECO:0000313" key="14">
    <source>
        <dbReference type="Proteomes" id="UP000188318"/>
    </source>
</evidence>
<dbReference type="VEuPathDB" id="FungiDB:ASPCADRAFT_513241"/>
<organism evidence="13 14">
    <name type="scientific">Aspergillus carbonarius (strain ITEM 5010)</name>
    <dbReference type="NCBI Taxonomy" id="602072"/>
    <lineage>
        <taxon>Eukaryota</taxon>
        <taxon>Fungi</taxon>
        <taxon>Dikarya</taxon>
        <taxon>Ascomycota</taxon>
        <taxon>Pezizomycotina</taxon>
        <taxon>Eurotiomycetes</taxon>
        <taxon>Eurotiomycetidae</taxon>
        <taxon>Eurotiales</taxon>
        <taxon>Aspergillaceae</taxon>
        <taxon>Aspergillus</taxon>
        <taxon>Aspergillus subgen. Circumdati</taxon>
    </lineage>
</organism>
<evidence type="ECO:0000256" key="6">
    <source>
        <dbReference type="ARBA" id="ARBA00022989"/>
    </source>
</evidence>
<evidence type="ECO:0000256" key="12">
    <source>
        <dbReference type="SAM" id="Phobius"/>
    </source>
</evidence>
<dbReference type="PANTHER" id="PTHR43829">
    <property type="entry name" value="AQUAPORIN OR AQUAGLYCEROPORIN RELATED"/>
    <property type="match status" value="1"/>
</dbReference>
<dbReference type="GO" id="GO:0015254">
    <property type="term" value="F:glycerol channel activity"/>
    <property type="evidence" value="ECO:0007669"/>
    <property type="project" value="TreeGrafter"/>
</dbReference>
<dbReference type="PANTHER" id="PTHR43829:SF9">
    <property type="entry name" value="AQUAPORIN-9"/>
    <property type="match status" value="1"/>
</dbReference>
<keyword evidence="3 10" id="KW-0813">Transport</keyword>
<sequence length="339" mass="36843">MATLSNTTTSPSLDQDTTTLTSDKNHITTTSSPSTAPPPSPSTLQWLKSRPYIRAAISEFLGTMILILFGDGVVAQVLLSHGEKGSYQSISWGWALGVMLGIYTSTPSGSHLNPAITFTTCLLRHFPWSNLPLYALSQLLGAMTGSAIIYLNYKSAITLYEGGPHLRTVPNSSSTTTTATAGIFATYPAPFLTKASQFFSEFLASAILMFLIFALKDEKNLGAEAGRNLFPLAMFFVVFGIGACFGWETGYAINLARDFGPRLVSFWIGYGGEVWRAGDGYFWVPMVAPFFGCTFGGWLYDAFIYTGDDSVVNTPYMGLGWLVKPLWQKRGAPQTRSPA</sequence>
<feature type="transmembrane region" description="Helical" evidence="12">
    <location>
        <begin position="198"/>
        <end position="216"/>
    </location>
</feature>
<evidence type="ECO:0000256" key="9">
    <source>
        <dbReference type="ARBA" id="ARBA00049405"/>
    </source>
</evidence>
<dbReference type="GO" id="GO:0005886">
    <property type="term" value="C:plasma membrane"/>
    <property type="evidence" value="ECO:0007669"/>
    <property type="project" value="TreeGrafter"/>
</dbReference>
<dbReference type="InterPro" id="IPR022357">
    <property type="entry name" value="MIP_CS"/>
</dbReference>
<dbReference type="InterPro" id="IPR000425">
    <property type="entry name" value="MIP"/>
</dbReference>
<dbReference type="InterPro" id="IPR050363">
    <property type="entry name" value="MIP/Aquaporin"/>
</dbReference>
<comment type="similarity">
    <text evidence="2 10">Belongs to the MIP/aquaporin (TC 1.A.8) family.</text>
</comment>
<name>A0A1R3RXJ7_ASPC5</name>
<keyword evidence="6 12" id="KW-1133">Transmembrane helix</keyword>
<dbReference type="AlphaFoldDB" id="A0A1R3RXJ7"/>
<accession>A0A1R3RXJ7</accession>
<keyword evidence="14" id="KW-1185">Reference proteome</keyword>
<evidence type="ECO:0000256" key="5">
    <source>
        <dbReference type="ARBA" id="ARBA00022737"/>
    </source>
</evidence>
<dbReference type="CDD" id="cd00333">
    <property type="entry name" value="MIP"/>
    <property type="match status" value="1"/>
</dbReference>
<feature type="transmembrane region" description="Helical" evidence="12">
    <location>
        <begin position="280"/>
        <end position="300"/>
    </location>
</feature>
<comment type="subcellular location">
    <subcellularLocation>
        <location evidence="1">Membrane</location>
        <topology evidence="1">Multi-pass membrane protein</topology>
    </subcellularLocation>
</comment>
<evidence type="ECO:0000256" key="10">
    <source>
        <dbReference type="RuleBase" id="RU000477"/>
    </source>
</evidence>
<dbReference type="EMBL" id="KV907495">
    <property type="protein sequence ID" value="OOF99167.1"/>
    <property type="molecule type" value="Genomic_DNA"/>
</dbReference>
<dbReference type="Pfam" id="PF00230">
    <property type="entry name" value="MIP"/>
    <property type="match status" value="1"/>
</dbReference>
<reference evidence="14" key="1">
    <citation type="journal article" date="2017" name="Genome Biol.">
        <title>Comparative genomics reveals high biological diversity and specific adaptations in the industrially and medically important fungal genus Aspergillus.</title>
        <authorList>
            <person name="de Vries R.P."/>
            <person name="Riley R."/>
            <person name="Wiebenga A."/>
            <person name="Aguilar-Osorio G."/>
            <person name="Amillis S."/>
            <person name="Uchima C.A."/>
            <person name="Anderluh G."/>
            <person name="Asadollahi M."/>
            <person name="Askin M."/>
            <person name="Barry K."/>
            <person name="Battaglia E."/>
            <person name="Bayram O."/>
            <person name="Benocci T."/>
            <person name="Braus-Stromeyer S.A."/>
            <person name="Caldana C."/>
            <person name="Canovas D."/>
            <person name="Cerqueira G.C."/>
            <person name="Chen F."/>
            <person name="Chen W."/>
            <person name="Choi C."/>
            <person name="Clum A."/>
            <person name="Dos Santos R.A."/>
            <person name="Damasio A.R."/>
            <person name="Diallinas G."/>
            <person name="Emri T."/>
            <person name="Fekete E."/>
            <person name="Flipphi M."/>
            <person name="Freyberg S."/>
            <person name="Gallo A."/>
            <person name="Gournas C."/>
            <person name="Habgood R."/>
            <person name="Hainaut M."/>
            <person name="Harispe M.L."/>
            <person name="Henrissat B."/>
            <person name="Hilden K.S."/>
            <person name="Hope R."/>
            <person name="Hossain A."/>
            <person name="Karabika E."/>
            <person name="Karaffa L."/>
            <person name="Karanyi Z."/>
            <person name="Krasevec N."/>
            <person name="Kuo A."/>
            <person name="Kusch H."/>
            <person name="LaButti K."/>
            <person name="Lagendijk E.L."/>
            <person name="Lapidus A."/>
            <person name="Levasseur A."/>
            <person name="Lindquist E."/>
            <person name="Lipzen A."/>
            <person name="Logrieco A.F."/>
            <person name="MacCabe A."/>
            <person name="Maekelae M.R."/>
            <person name="Malavazi I."/>
            <person name="Melin P."/>
            <person name="Meyer V."/>
            <person name="Mielnichuk N."/>
            <person name="Miskei M."/>
            <person name="Molnar A.P."/>
            <person name="Mule G."/>
            <person name="Ngan C.Y."/>
            <person name="Orejas M."/>
            <person name="Orosz E."/>
            <person name="Ouedraogo J.P."/>
            <person name="Overkamp K.M."/>
            <person name="Park H.-S."/>
            <person name="Perrone G."/>
            <person name="Piumi F."/>
            <person name="Punt P.J."/>
            <person name="Ram A.F."/>
            <person name="Ramon A."/>
            <person name="Rauscher S."/>
            <person name="Record E."/>
            <person name="Riano-Pachon D.M."/>
            <person name="Robert V."/>
            <person name="Roehrig J."/>
            <person name="Ruller R."/>
            <person name="Salamov A."/>
            <person name="Salih N.S."/>
            <person name="Samson R.A."/>
            <person name="Sandor E."/>
            <person name="Sanguinetti M."/>
            <person name="Schuetze T."/>
            <person name="Sepcic K."/>
            <person name="Shelest E."/>
            <person name="Sherlock G."/>
            <person name="Sophianopoulou V."/>
            <person name="Squina F.M."/>
            <person name="Sun H."/>
            <person name="Susca A."/>
            <person name="Todd R.B."/>
            <person name="Tsang A."/>
            <person name="Unkles S.E."/>
            <person name="van de Wiele N."/>
            <person name="van Rossen-Uffink D."/>
            <person name="Oliveira J.V."/>
            <person name="Vesth T.C."/>
            <person name="Visser J."/>
            <person name="Yu J.-H."/>
            <person name="Zhou M."/>
            <person name="Andersen M.R."/>
            <person name="Archer D.B."/>
            <person name="Baker S.E."/>
            <person name="Benoit I."/>
            <person name="Brakhage A.A."/>
            <person name="Braus G.H."/>
            <person name="Fischer R."/>
            <person name="Frisvad J.C."/>
            <person name="Goldman G.H."/>
            <person name="Houbraken J."/>
            <person name="Oakley B."/>
            <person name="Pocsi I."/>
            <person name="Scazzocchio C."/>
            <person name="Seiboth B."/>
            <person name="vanKuyk P.A."/>
            <person name="Wortman J."/>
            <person name="Dyer P.S."/>
            <person name="Grigoriev I.V."/>
        </authorList>
    </citation>
    <scope>NUCLEOTIDE SEQUENCE [LARGE SCALE GENOMIC DNA]</scope>
    <source>
        <strain evidence="14">ITEM 5010</strain>
    </source>
</reference>
<dbReference type="PROSITE" id="PS00221">
    <property type="entry name" value="MIP"/>
    <property type="match status" value="1"/>
</dbReference>
<keyword evidence="7 12" id="KW-0472">Membrane</keyword>
<gene>
    <name evidence="13" type="ORF">ASPCADRAFT_513241</name>
</gene>
<dbReference type="STRING" id="602072.A0A1R3RXJ7"/>
<dbReference type="OrthoDB" id="3222at2759"/>
<evidence type="ECO:0000256" key="1">
    <source>
        <dbReference type="ARBA" id="ARBA00004141"/>
    </source>
</evidence>
<evidence type="ECO:0000256" key="4">
    <source>
        <dbReference type="ARBA" id="ARBA00022692"/>
    </source>
</evidence>
<evidence type="ECO:0000256" key="8">
    <source>
        <dbReference type="ARBA" id="ARBA00034651"/>
    </source>
</evidence>
<feature type="transmembrane region" description="Helical" evidence="12">
    <location>
        <begin position="133"/>
        <end position="153"/>
    </location>
</feature>
<evidence type="ECO:0000256" key="11">
    <source>
        <dbReference type="SAM" id="MobiDB-lite"/>
    </source>
</evidence>
<dbReference type="Proteomes" id="UP000188318">
    <property type="component" value="Unassembled WGS sequence"/>
</dbReference>
<keyword evidence="4 10" id="KW-0812">Transmembrane</keyword>
<keyword evidence="5" id="KW-0677">Repeat</keyword>
<evidence type="ECO:0000256" key="3">
    <source>
        <dbReference type="ARBA" id="ARBA00022448"/>
    </source>
</evidence>
<dbReference type="SUPFAM" id="SSF81338">
    <property type="entry name" value="Aquaporin-like"/>
    <property type="match status" value="1"/>
</dbReference>
<feature type="transmembrane region" description="Helical" evidence="12">
    <location>
        <begin position="60"/>
        <end position="79"/>
    </location>
</feature>
<dbReference type="GO" id="GO:0015250">
    <property type="term" value="F:water channel activity"/>
    <property type="evidence" value="ECO:0007669"/>
    <property type="project" value="TreeGrafter"/>
</dbReference>
<protein>
    <recommendedName>
        <fullName evidence="15">Aquaporin</fullName>
    </recommendedName>
</protein>
<feature type="compositionally biased region" description="Low complexity" evidence="11">
    <location>
        <begin position="7"/>
        <end position="34"/>
    </location>
</feature>
<evidence type="ECO:0000256" key="7">
    <source>
        <dbReference type="ARBA" id="ARBA00023136"/>
    </source>
</evidence>
<comment type="catalytic activity">
    <reaction evidence="9">
        <text>glycerol(in) = glycerol(out)</text>
        <dbReference type="Rhea" id="RHEA:29675"/>
        <dbReference type="ChEBI" id="CHEBI:17754"/>
    </reaction>
</comment>
<proteinExistence type="inferred from homology"/>
<dbReference type="NCBIfam" id="TIGR00861">
    <property type="entry name" value="MIP"/>
    <property type="match status" value="1"/>
</dbReference>
<evidence type="ECO:0000313" key="13">
    <source>
        <dbReference type="EMBL" id="OOF99167.1"/>
    </source>
</evidence>
<dbReference type="FunFam" id="1.20.1080.10:FF:000027">
    <property type="entry name" value="MIP aquaporin"/>
    <property type="match status" value="1"/>
</dbReference>
<feature type="transmembrane region" description="Helical" evidence="12">
    <location>
        <begin position="228"/>
        <end position="253"/>
    </location>
</feature>
<evidence type="ECO:0008006" key="15">
    <source>
        <dbReference type="Google" id="ProtNLM"/>
    </source>
</evidence>
<dbReference type="PRINTS" id="PR00783">
    <property type="entry name" value="MINTRINSICP"/>
</dbReference>
<dbReference type="OMA" id="WGFAVLT"/>
<dbReference type="InterPro" id="IPR023271">
    <property type="entry name" value="Aquaporin-like"/>
</dbReference>
<feature type="region of interest" description="Disordered" evidence="11">
    <location>
        <begin position="1"/>
        <end position="42"/>
    </location>
</feature>
<comment type="catalytic activity">
    <reaction evidence="8">
        <text>H2O(in) = H2O(out)</text>
        <dbReference type="Rhea" id="RHEA:29667"/>
        <dbReference type="ChEBI" id="CHEBI:15377"/>
    </reaction>
</comment>
<evidence type="ECO:0000256" key="2">
    <source>
        <dbReference type="ARBA" id="ARBA00006175"/>
    </source>
</evidence>